<organism evidence="1 2">
    <name type="scientific">Vitis vinifera</name>
    <name type="common">Grape</name>
    <dbReference type="NCBI Taxonomy" id="29760"/>
    <lineage>
        <taxon>Eukaryota</taxon>
        <taxon>Viridiplantae</taxon>
        <taxon>Streptophyta</taxon>
        <taxon>Embryophyta</taxon>
        <taxon>Tracheophyta</taxon>
        <taxon>Spermatophyta</taxon>
        <taxon>Magnoliopsida</taxon>
        <taxon>eudicotyledons</taxon>
        <taxon>Gunneridae</taxon>
        <taxon>Pentapetalae</taxon>
        <taxon>rosids</taxon>
        <taxon>Vitales</taxon>
        <taxon>Vitaceae</taxon>
        <taxon>Viteae</taxon>
        <taxon>Vitis</taxon>
    </lineage>
</organism>
<gene>
    <name evidence="1" type="ORF">CK203_023446</name>
</gene>
<sequence length="140" mass="15276">MGLIDMKSVETTVFSSFTTKVLQISNVFRKDSQNNRCCTCVDYGNLLCHVSGKRRDTLVLSLFLSLSLFLPWDPPTSPPSLSGNDLGQEGCEVDFGVNPLGESCGPLRMVLVDDTSIEFEEAGVRPIEVAVGEKDKEKGT</sequence>
<protein>
    <submittedName>
        <fullName evidence="1">Uncharacterized protein</fullName>
    </submittedName>
</protein>
<evidence type="ECO:0000313" key="2">
    <source>
        <dbReference type="Proteomes" id="UP000288805"/>
    </source>
</evidence>
<proteinExistence type="predicted"/>
<reference evidence="1 2" key="1">
    <citation type="journal article" date="2018" name="PLoS Genet.">
        <title>Population sequencing reveals clonal diversity and ancestral inbreeding in the grapevine cultivar Chardonnay.</title>
        <authorList>
            <person name="Roach M.J."/>
            <person name="Johnson D.L."/>
            <person name="Bohlmann J."/>
            <person name="van Vuuren H.J."/>
            <person name="Jones S.J."/>
            <person name="Pretorius I.S."/>
            <person name="Schmidt S.A."/>
            <person name="Borneman A.R."/>
        </authorList>
    </citation>
    <scope>NUCLEOTIDE SEQUENCE [LARGE SCALE GENOMIC DNA]</scope>
    <source>
        <strain evidence="2">cv. Chardonnay</strain>
        <tissue evidence="1">Leaf</tissue>
    </source>
</reference>
<dbReference type="EMBL" id="QGNW01000060">
    <property type="protein sequence ID" value="RVX04693.1"/>
    <property type="molecule type" value="Genomic_DNA"/>
</dbReference>
<name>A0A438J6V3_VITVI</name>
<dbReference type="Proteomes" id="UP000288805">
    <property type="component" value="Unassembled WGS sequence"/>
</dbReference>
<comment type="caution">
    <text evidence="1">The sequence shown here is derived from an EMBL/GenBank/DDBJ whole genome shotgun (WGS) entry which is preliminary data.</text>
</comment>
<dbReference type="AlphaFoldDB" id="A0A438J6V3"/>
<evidence type="ECO:0000313" key="1">
    <source>
        <dbReference type="EMBL" id="RVX04693.1"/>
    </source>
</evidence>
<accession>A0A438J6V3</accession>